<name>A0ABQ9ZJL1_9CRUS</name>
<keyword evidence="2" id="KW-1185">Reference proteome</keyword>
<dbReference type="EMBL" id="JAOYFB010000004">
    <property type="protein sequence ID" value="KAK4013114.1"/>
    <property type="molecule type" value="Genomic_DNA"/>
</dbReference>
<comment type="caution">
    <text evidence="1">The sequence shown here is derived from an EMBL/GenBank/DDBJ whole genome shotgun (WGS) entry which is preliminary data.</text>
</comment>
<accession>A0ABQ9ZJL1</accession>
<evidence type="ECO:0000313" key="2">
    <source>
        <dbReference type="Proteomes" id="UP001234178"/>
    </source>
</evidence>
<gene>
    <name evidence="1" type="ORF">OUZ56_025354</name>
</gene>
<reference evidence="1 2" key="1">
    <citation type="journal article" date="2023" name="Nucleic Acids Res.">
        <title>The hologenome of Daphnia magna reveals possible DNA methylation and microbiome-mediated evolution of the host genome.</title>
        <authorList>
            <person name="Chaturvedi A."/>
            <person name="Li X."/>
            <person name="Dhandapani V."/>
            <person name="Marshall H."/>
            <person name="Kissane S."/>
            <person name="Cuenca-Cambronero M."/>
            <person name="Asole G."/>
            <person name="Calvet F."/>
            <person name="Ruiz-Romero M."/>
            <person name="Marangio P."/>
            <person name="Guigo R."/>
            <person name="Rago D."/>
            <person name="Mirbahai L."/>
            <person name="Eastwood N."/>
            <person name="Colbourne J.K."/>
            <person name="Zhou J."/>
            <person name="Mallon E."/>
            <person name="Orsini L."/>
        </authorList>
    </citation>
    <scope>NUCLEOTIDE SEQUENCE [LARGE SCALE GENOMIC DNA]</scope>
    <source>
        <strain evidence="1">LRV0_1</strain>
    </source>
</reference>
<sequence length="301" mass="33923">MAPHFNPECTLSVRGEWHSGLIFDCDAGDPSLLPARISLECLTALFRAVKTNKKYIRRTSKSDIGLSGGYQKEVLNIRPRHLSDIRRTALCYVVLTGKLNQDPLEMHVERRNVDNGDNLRILVSYEECLVNKFKACEKEAVEKRASFKQQLLEELSVRYVNVMDDEMSTDETKDEMIYDMCGYLLKTRDTVWTNCDDCKKGLITKYEDLPPTFLSAEYTAERNHGGLTFVQHVAILFYGLAGKFQFSSWKNPQGVTLFKGDGSDIALWRISTGRRHHPLYYSGGGGLSSSLPDASATTSAL</sequence>
<organism evidence="1 2">
    <name type="scientific">Daphnia magna</name>
    <dbReference type="NCBI Taxonomy" id="35525"/>
    <lineage>
        <taxon>Eukaryota</taxon>
        <taxon>Metazoa</taxon>
        <taxon>Ecdysozoa</taxon>
        <taxon>Arthropoda</taxon>
        <taxon>Crustacea</taxon>
        <taxon>Branchiopoda</taxon>
        <taxon>Diplostraca</taxon>
        <taxon>Cladocera</taxon>
        <taxon>Anomopoda</taxon>
        <taxon>Daphniidae</taxon>
        <taxon>Daphnia</taxon>
    </lineage>
</organism>
<dbReference type="Proteomes" id="UP001234178">
    <property type="component" value="Unassembled WGS sequence"/>
</dbReference>
<protein>
    <submittedName>
        <fullName evidence="1">Uncharacterized protein</fullName>
    </submittedName>
</protein>
<proteinExistence type="predicted"/>
<evidence type="ECO:0000313" key="1">
    <source>
        <dbReference type="EMBL" id="KAK4013114.1"/>
    </source>
</evidence>